<name>A0A4S2AE04_9BACE</name>
<dbReference type="Gene3D" id="3.55.50.30">
    <property type="match status" value="1"/>
</dbReference>
<reference evidence="4 5" key="1">
    <citation type="submission" date="2019-04" db="EMBL/GenBank/DDBJ databases">
        <title>Microbes associate with the intestines of laboratory mice.</title>
        <authorList>
            <person name="Navarre W."/>
            <person name="Wong E."/>
            <person name="Huang K."/>
            <person name="Tropini C."/>
            <person name="Ng K."/>
            <person name="Yu B."/>
        </authorList>
    </citation>
    <scope>NUCLEOTIDE SEQUENCE [LARGE SCALE GENOMIC DNA]</scope>
    <source>
        <strain evidence="4 5">NM69_E16B</strain>
    </source>
</reference>
<dbReference type="Gene3D" id="2.60.120.1440">
    <property type="match status" value="1"/>
</dbReference>
<proteinExistence type="predicted"/>
<evidence type="ECO:0000313" key="4">
    <source>
        <dbReference type="EMBL" id="TGX99148.1"/>
    </source>
</evidence>
<sequence length="353" mass="40805">MLIFVSSKYETDNTYFNMRQENIPWELIISNFKQEISEKDSERLKRWADRPECRAVMGELEALWKKVQDNVSDYTPDKEYYWKILSERIGKAEQQLEKKAPEKTITLRKLYRYVAAACVVLGLSVGASYYWGTHADWKLGVEQVYTCIDGKSKVFLPDGTGVWLQSNTTLTYGNDFRKESRLVHLSGEAYFEVAKDKEKPFIVQIEGMQVVVHGTKFNVESPKGAAQSKVSLIEGSVSLITSSERVFLKPREIAVYDKRQNKMEINTGDVAFEKLWVSDELFISNKSLGEVCRLLSKRYGVKINVDDDLKDKYKYTFTIHNEALEEIIRIMARINPITYSFDEDNVLTITKKK</sequence>
<evidence type="ECO:0000259" key="2">
    <source>
        <dbReference type="Pfam" id="PF04773"/>
    </source>
</evidence>
<evidence type="ECO:0000256" key="1">
    <source>
        <dbReference type="SAM" id="Phobius"/>
    </source>
</evidence>
<evidence type="ECO:0000259" key="3">
    <source>
        <dbReference type="Pfam" id="PF16344"/>
    </source>
</evidence>
<keyword evidence="1" id="KW-1133">Transmembrane helix</keyword>
<dbReference type="Pfam" id="PF04773">
    <property type="entry name" value="FecR"/>
    <property type="match status" value="1"/>
</dbReference>
<dbReference type="Pfam" id="PF16344">
    <property type="entry name" value="FecR_C"/>
    <property type="match status" value="1"/>
</dbReference>
<evidence type="ECO:0000313" key="5">
    <source>
        <dbReference type="Proteomes" id="UP000310532"/>
    </source>
</evidence>
<protein>
    <submittedName>
        <fullName evidence="4">DUF4974 domain-containing protein</fullName>
    </submittedName>
</protein>
<dbReference type="PANTHER" id="PTHR30273">
    <property type="entry name" value="PERIPLASMIC SIGNAL SENSOR AND SIGMA FACTOR ACTIVATOR FECR-RELATED"/>
    <property type="match status" value="1"/>
</dbReference>
<keyword evidence="1" id="KW-0812">Transmembrane</keyword>
<dbReference type="PIRSF" id="PIRSF018266">
    <property type="entry name" value="FecR"/>
    <property type="match status" value="1"/>
</dbReference>
<gene>
    <name evidence="4" type="ORF">E5355_17800</name>
</gene>
<dbReference type="AlphaFoldDB" id="A0A4S2AE04"/>
<dbReference type="InterPro" id="IPR006860">
    <property type="entry name" value="FecR"/>
</dbReference>
<keyword evidence="1" id="KW-0472">Membrane</keyword>
<dbReference type="Proteomes" id="UP000310532">
    <property type="component" value="Unassembled WGS sequence"/>
</dbReference>
<feature type="domain" description="Protein FecR C-terminal" evidence="3">
    <location>
        <begin position="281"/>
        <end position="346"/>
    </location>
</feature>
<organism evidence="4 5">
    <name type="scientific">Bacteroides muris</name>
    <name type="common">ex Afrizal et al. 2022</name>
    <dbReference type="NCBI Taxonomy" id="2516960"/>
    <lineage>
        <taxon>Bacteria</taxon>
        <taxon>Pseudomonadati</taxon>
        <taxon>Bacteroidota</taxon>
        <taxon>Bacteroidia</taxon>
        <taxon>Bacteroidales</taxon>
        <taxon>Bacteroidaceae</taxon>
        <taxon>Bacteroides</taxon>
    </lineage>
</organism>
<dbReference type="EMBL" id="SRYZ01000069">
    <property type="protein sequence ID" value="TGX99148.1"/>
    <property type="molecule type" value="Genomic_DNA"/>
</dbReference>
<dbReference type="PANTHER" id="PTHR30273:SF2">
    <property type="entry name" value="PROTEIN FECR"/>
    <property type="match status" value="1"/>
</dbReference>
<dbReference type="InterPro" id="IPR012373">
    <property type="entry name" value="Ferrdict_sens_TM"/>
</dbReference>
<feature type="transmembrane region" description="Helical" evidence="1">
    <location>
        <begin position="110"/>
        <end position="131"/>
    </location>
</feature>
<keyword evidence="5" id="KW-1185">Reference proteome</keyword>
<comment type="caution">
    <text evidence="4">The sequence shown here is derived from an EMBL/GenBank/DDBJ whole genome shotgun (WGS) entry which is preliminary data.</text>
</comment>
<accession>A0A4S2AE04</accession>
<dbReference type="InterPro" id="IPR032508">
    <property type="entry name" value="FecR_C"/>
</dbReference>
<dbReference type="GO" id="GO:0016989">
    <property type="term" value="F:sigma factor antagonist activity"/>
    <property type="evidence" value="ECO:0007669"/>
    <property type="project" value="TreeGrafter"/>
</dbReference>
<feature type="domain" description="FecR protein" evidence="2">
    <location>
        <begin position="146"/>
        <end position="237"/>
    </location>
</feature>